<protein>
    <recommendedName>
        <fullName evidence="2">Serine aminopeptidase S33 domain-containing protein</fullName>
    </recommendedName>
</protein>
<dbReference type="SUPFAM" id="SSF53474">
    <property type="entry name" value="alpha/beta-Hydrolases"/>
    <property type="match status" value="1"/>
</dbReference>
<name>A0A7S2MJ18_9DINO</name>
<dbReference type="InterPro" id="IPR029058">
    <property type="entry name" value="AB_hydrolase_fold"/>
</dbReference>
<gene>
    <name evidence="1" type="ORF">BRAN1462_LOCUS1354</name>
</gene>
<evidence type="ECO:0008006" key="2">
    <source>
        <dbReference type="Google" id="ProtNLM"/>
    </source>
</evidence>
<dbReference type="PANTHER" id="PTHR12277">
    <property type="entry name" value="ALPHA/BETA HYDROLASE DOMAIN-CONTAINING PROTEIN"/>
    <property type="match status" value="1"/>
</dbReference>
<evidence type="ECO:0000313" key="1">
    <source>
        <dbReference type="EMBL" id="CAD9485901.1"/>
    </source>
</evidence>
<dbReference type="AlphaFoldDB" id="A0A7S2MJ18"/>
<sequence length="258" mass="29163">MGSALSRVVFPAPEATYAWDPHWIWLNTSSHEVIPAFFIDKGAKYTLIFSHGNAEDLGSVIEKMREVSHILDVNVFAYEYTGYGMSTGVASEQAFYADIHAAYSYLKDVIGVPWQRIVPYGWSIGSGPSVHLATQRPVRALVLQSPLLSVYRVAMHTRVTLPGDMFRNRDRMGDVACPTFVIHGTKDETIPFWHAEDLVLQCRAECYYPPLFVKDGGHCDLDKTARDDFYHYLLKFLQWLDKADCPVGLLELAEQRGL</sequence>
<accession>A0A7S2MJ18</accession>
<organism evidence="1">
    <name type="scientific">Zooxanthella nutricula</name>
    <dbReference type="NCBI Taxonomy" id="1333877"/>
    <lineage>
        <taxon>Eukaryota</taxon>
        <taxon>Sar</taxon>
        <taxon>Alveolata</taxon>
        <taxon>Dinophyceae</taxon>
        <taxon>Peridiniales</taxon>
        <taxon>Peridiniales incertae sedis</taxon>
        <taxon>Zooxanthella</taxon>
    </lineage>
</organism>
<dbReference type="PANTHER" id="PTHR12277:SF81">
    <property type="entry name" value="PROTEIN ABHD13"/>
    <property type="match status" value="1"/>
</dbReference>
<proteinExistence type="predicted"/>
<reference evidence="1" key="1">
    <citation type="submission" date="2021-01" db="EMBL/GenBank/DDBJ databases">
        <authorList>
            <person name="Corre E."/>
            <person name="Pelletier E."/>
            <person name="Niang G."/>
            <person name="Scheremetjew M."/>
            <person name="Finn R."/>
            <person name="Kale V."/>
            <person name="Holt S."/>
            <person name="Cochrane G."/>
            <person name="Meng A."/>
            <person name="Brown T."/>
            <person name="Cohen L."/>
        </authorList>
    </citation>
    <scope>NUCLEOTIDE SEQUENCE</scope>
    <source>
        <strain evidence="1">RCC3387</strain>
    </source>
</reference>
<dbReference type="EMBL" id="HBGW01002062">
    <property type="protein sequence ID" value="CAD9485901.1"/>
    <property type="molecule type" value="Transcribed_RNA"/>
</dbReference>
<dbReference type="Gene3D" id="3.40.50.1820">
    <property type="entry name" value="alpha/beta hydrolase"/>
    <property type="match status" value="1"/>
</dbReference>